<dbReference type="AlphaFoldDB" id="A0A0G0BNN9"/>
<name>A0A0G0BNN9_9BACT</name>
<dbReference type="EMBL" id="LBPX01000059">
    <property type="protein sequence ID" value="KKP65266.1"/>
    <property type="molecule type" value="Genomic_DNA"/>
</dbReference>
<evidence type="ECO:0000313" key="7">
    <source>
        <dbReference type="Proteomes" id="UP000034127"/>
    </source>
</evidence>
<feature type="domain" description="Major facilitator superfamily (MFS) profile" evidence="5">
    <location>
        <begin position="68"/>
        <end position="265"/>
    </location>
</feature>
<keyword evidence="3 4" id="KW-0472">Membrane</keyword>
<feature type="transmembrane region" description="Helical" evidence="4">
    <location>
        <begin position="138"/>
        <end position="156"/>
    </location>
</feature>
<dbReference type="SUPFAM" id="SSF103473">
    <property type="entry name" value="MFS general substrate transporter"/>
    <property type="match status" value="1"/>
</dbReference>
<evidence type="ECO:0000259" key="5">
    <source>
        <dbReference type="PROSITE" id="PS50850"/>
    </source>
</evidence>
<organism evidence="6 7">
    <name type="scientific">Candidatus Roizmanbacteria bacterium GW2011_GWC2_35_12</name>
    <dbReference type="NCBI Taxonomy" id="1618485"/>
    <lineage>
        <taxon>Bacteria</taxon>
        <taxon>Candidatus Roizmaniibacteriota</taxon>
    </lineage>
</organism>
<dbReference type="InterPro" id="IPR036259">
    <property type="entry name" value="MFS_trans_sf"/>
</dbReference>
<evidence type="ECO:0000313" key="6">
    <source>
        <dbReference type="EMBL" id="KKP65266.1"/>
    </source>
</evidence>
<feature type="transmembrane region" description="Helical" evidence="4">
    <location>
        <begin position="196"/>
        <end position="222"/>
    </location>
</feature>
<dbReference type="Gene3D" id="1.20.1250.20">
    <property type="entry name" value="MFS general substrate transporter like domains"/>
    <property type="match status" value="1"/>
</dbReference>
<dbReference type="InterPro" id="IPR011701">
    <property type="entry name" value="MFS"/>
</dbReference>
<dbReference type="PANTHER" id="PTHR23518:SF2">
    <property type="entry name" value="MAJOR FACILITATOR SUPERFAMILY TRANSPORTER"/>
    <property type="match status" value="1"/>
</dbReference>
<protein>
    <submittedName>
        <fullName evidence="6">Major facilitator superfamily protein</fullName>
    </submittedName>
</protein>
<dbReference type="GO" id="GO:0022857">
    <property type="term" value="F:transmembrane transporter activity"/>
    <property type="evidence" value="ECO:0007669"/>
    <property type="project" value="InterPro"/>
</dbReference>
<dbReference type="PANTHER" id="PTHR23518">
    <property type="entry name" value="C-METHYLTRANSFERASE"/>
    <property type="match status" value="1"/>
</dbReference>
<evidence type="ECO:0000256" key="1">
    <source>
        <dbReference type="ARBA" id="ARBA00022692"/>
    </source>
</evidence>
<evidence type="ECO:0000256" key="2">
    <source>
        <dbReference type="ARBA" id="ARBA00022989"/>
    </source>
</evidence>
<feature type="transmembrane region" description="Helical" evidence="4">
    <location>
        <begin position="101"/>
        <end position="118"/>
    </location>
</feature>
<gene>
    <name evidence="6" type="ORF">UR63_C0059G0002</name>
</gene>
<dbReference type="Proteomes" id="UP000034127">
    <property type="component" value="Unassembled WGS sequence"/>
</dbReference>
<proteinExistence type="predicted"/>
<dbReference type="InterPro" id="IPR020846">
    <property type="entry name" value="MFS_dom"/>
</dbReference>
<keyword evidence="1 4" id="KW-0812">Transmembrane</keyword>
<comment type="caution">
    <text evidence="6">The sequence shown here is derived from an EMBL/GenBank/DDBJ whole genome shotgun (WGS) entry which is preliminary data.</text>
</comment>
<feature type="transmembrane region" description="Helical" evidence="4">
    <location>
        <begin position="74"/>
        <end position="95"/>
    </location>
</feature>
<accession>A0A0G0BNN9</accession>
<evidence type="ECO:0000256" key="3">
    <source>
        <dbReference type="ARBA" id="ARBA00023136"/>
    </source>
</evidence>
<feature type="transmembrane region" description="Helical" evidence="4">
    <location>
        <begin position="12"/>
        <end position="32"/>
    </location>
</feature>
<dbReference type="PROSITE" id="PS50850">
    <property type="entry name" value="MFS"/>
    <property type="match status" value="1"/>
</dbReference>
<dbReference type="Pfam" id="PF07690">
    <property type="entry name" value="MFS_1"/>
    <property type="match status" value="1"/>
</dbReference>
<feature type="transmembrane region" description="Helical" evidence="4">
    <location>
        <begin position="228"/>
        <end position="251"/>
    </location>
</feature>
<evidence type="ECO:0000256" key="4">
    <source>
        <dbReference type="SAM" id="Phobius"/>
    </source>
</evidence>
<reference evidence="6 7" key="1">
    <citation type="journal article" date="2015" name="Nature">
        <title>rRNA introns, odd ribosomes, and small enigmatic genomes across a large radiation of phyla.</title>
        <authorList>
            <person name="Brown C.T."/>
            <person name="Hug L.A."/>
            <person name="Thomas B.C."/>
            <person name="Sharon I."/>
            <person name="Castelle C.J."/>
            <person name="Singh A."/>
            <person name="Wilkins M.J."/>
            <person name="Williams K.H."/>
            <person name="Banfield J.F."/>
        </authorList>
    </citation>
    <scope>NUCLEOTIDE SEQUENCE [LARGE SCALE GENOMIC DNA]</scope>
</reference>
<sequence length="265" mass="29916">MLVYFFKEDLRFVFYFAAIPGIVGVLLLILFVREKAKIPFLRQSPGAPIGVRRSKKTVSSFFQDFSLIWRNKKLSTFFIASIIFSLGNSSDAFLILRAKNLGLTTVFTVLTYIVYNLTQTVLSTPMGKLSDKIGAKRVFEGGLLVFALVYFLFGFIKNPIFIWLLFPLYGIYIAATDGVSKAYLSEFITEKESGSYFGLYQSATAVSAFFASFMAGILWYKINPATTFYYGSIMAIFAFLILKFGKMFFVIPLSRRLPFGKEGDP</sequence>
<keyword evidence="2 4" id="KW-1133">Transmembrane helix</keyword>